<dbReference type="RefSeq" id="WP_149113127.1">
    <property type="nucleotide sequence ID" value="NZ_CP042425.1"/>
</dbReference>
<sequence length="111" mass="12072">MAAYVDATNRANATPDEDIPFWLSQVLKASTLAEYAATRCVPFADPVALGLWLADLAPGGTDDARLAVAVAHLDEVEAAAFDHLWKTMANARAELHDGFAAYRDWKRGGRR</sequence>
<gene>
    <name evidence="1" type="ORF">PX52LOC_05681</name>
</gene>
<dbReference type="EMBL" id="CP042425">
    <property type="protein sequence ID" value="QEL18648.1"/>
    <property type="molecule type" value="Genomic_DNA"/>
</dbReference>
<protein>
    <submittedName>
        <fullName evidence="1">Uncharacterized protein</fullName>
    </submittedName>
</protein>
<reference evidence="2" key="1">
    <citation type="submission" date="2019-08" db="EMBL/GenBank/DDBJ databases">
        <title>Limnoglobus roseus gen. nov., sp. nov., a novel freshwater planctomycete with a giant genome from the family Gemmataceae.</title>
        <authorList>
            <person name="Kulichevskaya I.S."/>
            <person name="Naumoff D.G."/>
            <person name="Miroshnikov K."/>
            <person name="Ivanova A."/>
            <person name="Philippov D.A."/>
            <person name="Hakobyan A."/>
            <person name="Rijpstra I.C."/>
            <person name="Sinninghe Damste J.S."/>
            <person name="Liesack W."/>
            <person name="Dedysh S.N."/>
        </authorList>
    </citation>
    <scope>NUCLEOTIDE SEQUENCE [LARGE SCALE GENOMIC DNA]</scope>
    <source>
        <strain evidence="2">PX52</strain>
    </source>
</reference>
<dbReference type="KEGG" id="lrs:PX52LOC_05681"/>
<dbReference type="Proteomes" id="UP000324974">
    <property type="component" value="Chromosome"/>
</dbReference>
<evidence type="ECO:0000313" key="2">
    <source>
        <dbReference type="Proteomes" id="UP000324974"/>
    </source>
</evidence>
<evidence type="ECO:0000313" key="1">
    <source>
        <dbReference type="EMBL" id="QEL18648.1"/>
    </source>
</evidence>
<name>A0A5C1AP57_9BACT</name>
<organism evidence="1 2">
    <name type="scientific">Limnoglobus roseus</name>
    <dbReference type="NCBI Taxonomy" id="2598579"/>
    <lineage>
        <taxon>Bacteria</taxon>
        <taxon>Pseudomonadati</taxon>
        <taxon>Planctomycetota</taxon>
        <taxon>Planctomycetia</taxon>
        <taxon>Gemmatales</taxon>
        <taxon>Gemmataceae</taxon>
        <taxon>Limnoglobus</taxon>
    </lineage>
</organism>
<dbReference type="AlphaFoldDB" id="A0A5C1AP57"/>
<keyword evidence="2" id="KW-1185">Reference proteome</keyword>
<proteinExistence type="predicted"/>
<accession>A0A5C1AP57</accession>